<gene>
    <name evidence="1" type="ORF">SAMN02982917_2314</name>
</gene>
<organism evidence="1 2">
    <name type="scientific">Azospirillum oryzae</name>
    <dbReference type="NCBI Taxonomy" id="286727"/>
    <lineage>
        <taxon>Bacteria</taxon>
        <taxon>Pseudomonadati</taxon>
        <taxon>Pseudomonadota</taxon>
        <taxon>Alphaproteobacteria</taxon>
        <taxon>Rhodospirillales</taxon>
        <taxon>Azospirillaceae</taxon>
        <taxon>Azospirillum</taxon>
    </lineage>
</organism>
<name>A0A1X7F8P1_9PROT</name>
<dbReference type="OrthoDB" id="200334at2"/>
<evidence type="ECO:0000313" key="1">
    <source>
        <dbReference type="EMBL" id="SMF47388.1"/>
    </source>
</evidence>
<protein>
    <recommendedName>
        <fullName evidence="3">ASCH domain-containing protein</fullName>
    </recommendedName>
</protein>
<accession>A0A1X7F8P1</accession>
<evidence type="ECO:0008006" key="3">
    <source>
        <dbReference type="Google" id="ProtNLM"/>
    </source>
</evidence>
<sequence>MVAYSFKKRFAAPIIAGLQPGPLVDGMKRQTVRADRKRHARPGEELQLYTGMRTRSCHLLGRAVCTSVLPIRLMLGPSPAVEIGDEPGITDAAGLDLFARFDGFSDWPDLCAFWAAEHEALTDFSGVMIRWEPRS</sequence>
<dbReference type="AlphaFoldDB" id="A0A1X7F8P1"/>
<proteinExistence type="predicted"/>
<evidence type="ECO:0000313" key="2">
    <source>
        <dbReference type="Proteomes" id="UP000192936"/>
    </source>
</evidence>
<dbReference type="STRING" id="286727.SAMN02982917_2314"/>
<dbReference type="EMBL" id="FXAK01000005">
    <property type="protein sequence ID" value="SMF47388.1"/>
    <property type="molecule type" value="Genomic_DNA"/>
</dbReference>
<dbReference type="Proteomes" id="UP000192936">
    <property type="component" value="Unassembled WGS sequence"/>
</dbReference>
<dbReference type="RefSeq" id="WP_085085384.1">
    <property type="nucleotide sequence ID" value="NZ_FXAK01000005.1"/>
</dbReference>
<reference evidence="1 2" key="1">
    <citation type="submission" date="2017-04" db="EMBL/GenBank/DDBJ databases">
        <authorList>
            <person name="Afonso C.L."/>
            <person name="Miller P.J."/>
            <person name="Scott M.A."/>
            <person name="Spackman E."/>
            <person name="Goraichik I."/>
            <person name="Dimitrov K.M."/>
            <person name="Suarez D.L."/>
            <person name="Swayne D.E."/>
        </authorList>
    </citation>
    <scope>NUCLEOTIDE SEQUENCE [LARGE SCALE GENOMIC DNA]</scope>
    <source>
        <strain evidence="1 2">A2P</strain>
    </source>
</reference>